<comment type="caution">
    <text evidence="2">The sequence shown here is derived from an EMBL/GenBank/DDBJ whole genome shotgun (WGS) entry which is preliminary data.</text>
</comment>
<dbReference type="Gene3D" id="3.40.50.150">
    <property type="entry name" value="Vaccinia Virus protein VP39"/>
    <property type="match status" value="1"/>
</dbReference>
<sequence>MFGSGQEDGLMRGALQIVLAAAFAGMAACSGPASDGATDSDGPAAEDEAAAEDDVNIDVWLERMEVGSRELYSARDAVIAALDLEAGDVVADIGAGTGLYTLLFAEKVGAGGRVYAEDIEPRFLDLINRRAEDSGFDNITAVLGRENDVTLPDDAVDVVFIADTYHYFSDREAVMKSVYRALKPGGSLILVDYDLKPGETRPPGKSHVRFGRAGVISEIEYIGFDFAGDRAVEGLEENYFLRFVKADD</sequence>
<evidence type="ECO:0000259" key="1">
    <source>
        <dbReference type="Pfam" id="PF08241"/>
    </source>
</evidence>
<dbReference type="GO" id="GO:0008757">
    <property type="term" value="F:S-adenosylmethionine-dependent methyltransferase activity"/>
    <property type="evidence" value="ECO:0007669"/>
    <property type="project" value="InterPro"/>
</dbReference>
<dbReference type="GO" id="GO:0032259">
    <property type="term" value="P:methylation"/>
    <property type="evidence" value="ECO:0007669"/>
    <property type="project" value="UniProtKB-KW"/>
</dbReference>
<keyword evidence="3" id="KW-1185">Reference proteome</keyword>
<dbReference type="EMBL" id="PJCH01000003">
    <property type="protein sequence ID" value="PQA88917.1"/>
    <property type="molecule type" value="Genomic_DNA"/>
</dbReference>
<accession>A0A2S7K8T1</accession>
<dbReference type="PANTHER" id="PTHR42912">
    <property type="entry name" value="METHYLTRANSFERASE"/>
    <property type="match status" value="1"/>
</dbReference>
<dbReference type="Proteomes" id="UP000239504">
    <property type="component" value="Unassembled WGS sequence"/>
</dbReference>
<evidence type="ECO:0000313" key="2">
    <source>
        <dbReference type="EMBL" id="PQA88917.1"/>
    </source>
</evidence>
<gene>
    <name evidence="2" type="ORF">CW354_02885</name>
</gene>
<dbReference type="InterPro" id="IPR050508">
    <property type="entry name" value="Methyltransf_Superfamily"/>
</dbReference>
<organism evidence="2 3">
    <name type="scientific">Hyphococcus luteus</name>
    <dbReference type="NCBI Taxonomy" id="2058213"/>
    <lineage>
        <taxon>Bacteria</taxon>
        <taxon>Pseudomonadati</taxon>
        <taxon>Pseudomonadota</taxon>
        <taxon>Alphaproteobacteria</taxon>
        <taxon>Parvularculales</taxon>
        <taxon>Parvularculaceae</taxon>
        <taxon>Hyphococcus</taxon>
    </lineage>
</organism>
<evidence type="ECO:0000313" key="3">
    <source>
        <dbReference type="Proteomes" id="UP000239504"/>
    </source>
</evidence>
<feature type="domain" description="Methyltransferase type 11" evidence="1">
    <location>
        <begin position="92"/>
        <end position="190"/>
    </location>
</feature>
<dbReference type="PANTHER" id="PTHR42912:SF86">
    <property type="entry name" value="BLL4992 PROTEIN"/>
    <property type="match status" value="1"/>
</dbReference>
<protein>
    <submittedName>
        <fullName evidence="2">SAM-dependent methyltransferase</fullName>
    </submittedName>
</protein>
<keyword evidence="2" id="KW-0808">Transferase</keyword>
<dbReference type="SUPFAM" id="SSF53335">
    <property type="entry name" value="S-adenosyl-L-methionine-dependent methyltransferases"/>
    <property type="match status" value="1"/>
</dbReference>
<name>A0A2S7K8T1_9PROT</name>
<dbReference type="AlphaFoldDB" id="A0A2S7K8T1"/>
<dbReference type="CDD" id="cd02440">
    <property type="entry name" value="AdoMet_MTases"/>
    <property type="match status" value="1"/>
</dbReference>
<reference evidence="2 3" key="1">
    <citation type="submission" date="2017-12" db="EMBL/GenBank/DDBJ databases">
        <authorList>
            <person name="Hurst M.R.H."/>
        </authorList>
    </citation>
    <scope>NUCLEOTIDE SEQUENCE [LARGE SCALE GENOMIC DNA]</scope>
    <source>
        <strain evidence="2 3">SY-3-19</strain>
    </source>
</reference>
<dbReference type="InterPro" id="IPR013216">
    <property type="entry name" value="Methyltransf_11"/>
</dbReference>
<proteinExistence type="predicted"/>
<dbReference type="Pfam" id="PF08241">
    <property type="entry name" value="Methyltransf_11"/>
    <property type="match status" value="1"/>
</dbReference>
<dbReference type="InterPro" id="IPR029063">
    <property type="entry name" value="SAM-dependent_MTases_sf"/>
</dbReference>
<keyword evidence="2" id="KW-0489">Methyltransferase</keyword>